<keyword evidence="10 11" id="KW-0472">Membrane</keyword>
<dbReference type="SUPFAM" id="SSF47384">
    <property type="entry name" value="Homodimeric domain of signal transducing histidine kinase"/>
    <property type="match status" value="1"/>
</dbReference>
<dbReference type="GO" id="GO:0005886">
    <property type="term" value="C:plasma membrane"/>
    <property type="evidence" value="ECO:0007669"/>
    <property type="project" value="TreeGrafter"/>
</dbReference>
<evidence type="ECO:0000256" key="2">
    <source>
        <dbReference type="ARBA" id="ARBA00004141"/>
    </source>
</evidence>
<organism evidence="14 15">
    <name type="scientific">Aquirhabdus parva</name>
    <dbReference type="NCBI Taxonomy" id="2283318"/>
    <lineage>
        <taxon>Bacteria</taxon>
        <taxon>Pseudomonadati</taxon>
        <taxon>Pseudomonadota</taxon>
        <taxon>Gammaproteobacteria</taxon>
        <taxon>Moraxellales</taxon>
        <taxon>Moraxellaceae</taxon>
        <taxon>Aquirhabdus</taxon>
    </lineage>
</organism>
<dbReference type="InterPro" id="IPR050428">
    <property type="entry name" value="TCS_sensor_his_kinase"/>
</dbReference>
<evidence type="ECO:0000256" key="7">
    <source>
        <dbReference type="ARBA" id="ARBA00022777"/>
    </source>
</evidence>
<dbReference type="Pfam" id="PF00512">
    <property type="entry name" value="HisKA"/>
    <property type="match status" value="1"/>
</dbReference>
<feature type="transmembrane region" description="Helical" evidence="11">
    <location>
        <begin position="20"/>
        <end position="40"/>
    </location>
</feature>
<dbReference type="SMART" id="SM00387">
    <property type="entry name" value="HATPase_c"/>
    <property type="match status" value="1"/>
</dbReference>
<evidence type="ECO:0000256" key="8">
    <source>
        <dbReference type="ARBA" id="ARBA00022989"/>
    </source>
</evidence>
<dbReference type="InterPro" id="IPR004358">
    <property type="entry name" value="Sig_transdc_His_kin-like_C"/>
</dbReference>
<reference evidence="14 15" key="1">
    <citation type="submission" date="2018-07" db="EMBL/GenBank/DDBJ databases">
        <title>Genome sequencing of Moraxellaceae gen. HYN0046.</title>
        <authorList>
            <person name="Kim M."/>
            <person name="Yi H."/>
        </authorList>
    </citation>
    <scope>NUCLEOTIDE SEQUENCE [LARGE SCALE GENOMIC DNA]</scope>
    <source>
        <strain evidence="14 15">HYN0046</strain>
    </source>
</reference>
<feature type="domain" description="Histidine kinase" evidence="12">
    <location>
        <begin position="235"/>
        <end position="453"/>
    </location>
</feature>
<protein>
    <recommendedName>
        <fullName evidence="3">histidine kinase</fullName>
        <ecNumber evidence="3">2.7.13.3</ecNumber>
    </recommendedName>
</protein>
<dbReference type="CDD" id="cd00082">
    <property type="entry name" value="HisKA"/>
    <property type="match status" value="1"/>
</dbReference>
<dbReference type="InterPro" id="IPR036097">
    <property type="entry name" value="HisK_dim/P_sf"/>
</dbReference>
<evidence type="ECO:0000313" key="15">
    <source>
        <dbReference type="Proteomes" id="UP000253940"/>
    </source>
</evidence>
<dbReference type="PROSITE" id="PS50109">
    <property type="entry name" value="HIS_KIN"/>
    <property type="match status" value="1"/>
</dbReference>
<comment type="subcellular location">
    <subcellularLocation>
        <location evidence="2">Membrane</location>
        <topology evidence="2">Multi-pass membrane protein</topology>
    </subcellularLocation>
</comment>
<dbReference type="InterPro" id="IPR003660">
    <property type="entry name" value="HAMP_dom"/>
</dbReference>
<keyword evidence="7 14" id="KW-0418">Kinase</keyword>
<gene>
    <name evidence="14" type="ORF">HYN46_15615</name>
</gene>
<evidence type="ECO:0000259" key="13">
    <source>
        <dbReference type="PROSITE" id="PS50885"/>
    </source>
</evidence>
<keyword evidence="8 11" id="KW-1133">Transmembrane helix</keyword>
<evidence type="ECO:0000256" key="3">
    <source>
        <dbReference type="ARBA" id="ARBA00012438"/>
    </source>
</evidence>
<dbReference type="RefSeq" id="WP_114900248.1">
    <property type="nucleotide sequence ID" value="NZ_CP031222.1"/>
</dbReference>
<dbReference type="InterPro" id="IPR036890">
    <property type="entry name" value="HATPase_C_sf"/>
</dbReference>
<evidence type="ECO:0000313" key="14">
    <source>
        <dbReference type="EMBL" id="AXI04140.1"/>
    </source>
</evidence>
<dbReference type="CDD" id="cd00075">
    <property type="entry name" value="HATPase"/>
    <property type="match status" value="1"/>
</dbReference>
<dbReference type="PANTHER" id="PTHR45436:SF15">
    <property type="entry name" value="SENSOR HISTIDINE KINASE CUSS"/>
    <property type="match status" value="1"/>
</dbReference>
<dbReference type="Pfam" id="PF02518">
    <property type="entry name" value="HATPase_c"/>
    <property type="match status" value="1"/>
</dbReference>
<evidence type="ECO:0000256" key="5">
    <source>
        <dbReference type="ARBA" id="ARBA00022679"/>
    </source>
</evidence>
<evidence type="ECO:0000256" key="10">
    <source>
        <dbReference type="ARBA" id="ARBA00023136"/>
    </source>
</evidence>
<dbReference type="SUPFAM" id="SSF55874">
    <property type="entry name" value="ATPase domain of HSP90 chaperone/DNA topoisomerase II/histidine kinase"/>
    <property type="match status" value="1"/>
</dbReference>
<evidence type="ECO:0000256" key="4">
    <source>
        <dbReference type="ARBA" id="ARBA00022553"/>
    </source>
</evidence>
<name>A0A345PA31_9GAMM</name>
<keyword evidence="4" id="KW-0597">Phosphoprotein</keyword>
<dbReference type="InterPro" id="IPR003661">
    <property type="entry name" value="HisK_dim/P_dom"/>
</dbReference>
<dbReference type="Gene3D" id="3.30.565.10">
    <property type="entry name" value="Histidine kinase-like ATPase, C-terminal domain"/>
    <property type="match status" value="1"/>
</dbReference>
<dbReference type="Proteomes" id="UP000253940">
    <property type="component" value="Chromosome"/>
</dbReference>
<dbReference type="PROSITE" id="PS50885">
    <property type="entry name" value="HAMP"/>
    <property type="match status" value="1"/>
</dbReference>
<dbReference type="AlphaFoldDB" id="A0A345PA31"/>
<keyword evidence="9" id="KW-0902">Two-component regulatory system</keyword>
<dbReference type="GO" id="GO:0000155">
    <property type="term" value="F:phosphorelay sensor kinase activity"/>
    <property type="evidence" value="ECO:0007669"/>
    <property type="project" value="InterPro"/>
</dbReference>
<dbReference type="KEGG" id="mbah:HYN46_15615"/>
<evidence type="ECO:0000259" key="12">
    <source>
        <dbReference type="PROSITE" id="PS50109"/>
    </source>
</evidence>
<proteinExistence type="predicted"/>
<feature type="domain" description="HAMP" evidence="13">
    <location>
        <begin position="175"/>
        <end position="227"/>
    </location>
</feature>
<dbReference type="PANTHER" id="PTHR45436">
    <property type="entry name" value="SENSOR HISTIDINE KINASE YKOH"/>
    <property type="match status" value="1"/>
</dbReference>
<sequence length="453" mass="50079">MDGAPRKIRQSLQFKLSMRLSVVILLTALIAGILSFVSAFREANELQDDQLKQVAELINHHHFSLSVTDAQDGVPDIDPESRVVVQVVPTRQPTRPYDAGALALPLNLPDGLQTVTINQETWRLFVRKLDTGIRVAVGQQTIVRDEVAQDSAIRTLLPLIILIPILVLLVADLIYQMFKPLKKLALNIEDRSDNDLDAVSEQNLPSEIRPFVVAINRLFARVAQSVATQRRFLADAAHEMRSPLMALSLQTDRLSASDMSEEAQVRLATLRTGLQRTKVLLDQMLTLARLQEDRTERRKSVAMQQAFRHVVEDLLPLAEAKEIDLGVVGNADATLITQALDLHIMLKNLVENAIKYTQHGGKVDLSLQIKPDQIQLIVEDNGPGIPLDELERVFDPFYRVLGNDEIGSGLGLSIVQTIASRIGATIHLDSSNGMDGRASGLRVIVSFTVPLPA</sequence>
<evidence type="ECO:0000256" key="9">
    <source>
        <dbReference type="ARBA" id="ARBA00023012"/>
    </source>
</evidence>
<accession>A0A345PA31</accession>
<evidence type="ECO:0000256" key="6">
    <source>
        <dbReference type="ARBA" id="ARBA00022692"/>
    </source>
</evidence>
<dbReference type="InterPro" id="IPR003594">
    <property type="entry name" value="HATPase_dom"/>
</dbReference>
<keyword evidence="6 11" id="KW-0812">Transmembrane</keyword>
<dbReference type="EC" id="2.7.13.3" evidence="3"/>
<evidence type="ECO:0000256" key="11">
    <source>
        <dbReference type="SAM" id="Phobius"/>
    </source>
</evidence>
<keyword evidence="5" id="KW-0808">Transferase</keyword>
<dbReference type="Gene3D" id="1.10.287.130">
    <property type="match status" value="1"/>
</dbReference>
<comment type="catalytic activity">
    <reaction evidence="1">
        <text>ATP + protein L-histidine = ADP + protein N-phospho-L-histidine.</text>
        <dbReference type="EC" id="2.7.13.3"/>
    </reaction>
</comment>
<feature type="transmembrane region" description="Helical" evidence="11">
    <location>
        <begin position="156"/>
        <end position="175"/>
    </location>
</feature>
<dbReference type="PRINTS" id="PR00344">
    <property type="entry name" value="BCTRLSENSOR"/>
</dbReference>
<dbReference type="SMART" id="SM00388">
    <property type="entry name" value="HisKA"/>
    <property type="match status" value="1"/>
</dbReference>
<keyword evidence="15" id="KW-1185">Reference proteome</keyword>
<dbReference type="OrthoDB" id="9809766at2"/>
<dbReference type="InterPro" id="IPR005467">
    <property type="entry name" value="His_kinase_dom"/>
</dbReference>
<evidence type="ECO:0000256" key="1">
    <source>
        <dbReference type="ARBA" id="ARBA00000085"/>
    </source>
</evidence>
<dbReference type="EMBL" id="CP031222">
    <property type="protein sequence ID" value="AXI04140.1"/>
    <property type="molecule type" value="Genomic_DNA"/>
</dbReference>